<dbReference type="InterPro" id="IPR036226">
    <property type="entry name" value="LipOase_C_sf"/>
</dbReference>
<dbReference type="Gene3D" id="4.10.372.10">
    <property type="entry name" value="Lipoxygenase-1, Domain 3"/>
    <property type="match status" value="1"/>
</dbReference>
<evidence type="ECO:0000256" key="3">
    <source>
        <dbReference type="ARBA" id="ARBA00023002"/>
    </source>
</evidence>
<dbReference type="PROSITE" id="PS00081">
    <property type="entry name" value="LIPOXYGENASE_2"/>
    <property type="match status" value="1"/>
</dbReference>
<name>A0A8J5YMU4_9ROSI</name>
<evidence type="ECO:0000256" key="1">
    <source>
        <dbReference type="ARBA" id="ARBA00022723"/>
    </source>
</evidence>
<dbReference type="InterPro" id="IPR013819">
    <property type="entry name" value="LipOase_C"/>
</dbReference>
<dbReference type="Proteomes" id="UP000701853">
    <property type="component" value="Chromosome 8"/>
</dbReference>
<dbReference type="GO" id="GO:0034440">
    <property type="term" value="P:lipid oxidation"/>
    <property type="evidence" value="ECO:0007669"/>
    <property type="project" value="InterPro"/>
</dbReference>
<dbReference type="GO" id="GO:0006633">
    <property type="term" value="P:fatty acid biosynthetic process"/>
    <property type="evidence" value="ECO:0007669"/>
    <property type="project" value="UniProtKB-KW"/>
</dbReference>
<sequence length="562" mass="64794">MFNIYVPRDEQFSRHKKSEFQDNNWKSLIQAVSPGIEAYLNFISRDEFESFQEINNVYDDGTSNVLDSFTSGFFRAISRKGKFSLPQVIKEDRGAWGRDEEFAREMIAGLNPLFIRLLKEHEFPPLSKLDPEFYANQHSCITKQDIQSNLDGLSVEQALKNKRLFILDHHDSVMPYLRKINKETKTKTYASRTLLFLRDDNTLKPVAIELSLPNEKEDKFGAVSKVYTPTQDGVEGHIWQLAKAYVAVVCFGGLRLNTHATNRQLSMVHPIYKLLHPHYRDTMAINALAREVLVNADGVTGQYSMEMSSVIYRSWNFMEQSLSNDLKKRGIADGDINSLEDLDNLVIEDYPYAVDGLKICFAIKKWVSDYCSFYYKTDGMVQEDPELQTWWKELREVGHGDKKDEPWWPKMQTREELIESCTIIIWLASAFHAAVNFGQYAYGGYSPNRPTGSRRFMPEKGTPEYTELANNPEKAFLKTITPQLICLQVMTVVETLSQQSSEEVYLGTREDNWTTDKEPLSYFKAFHDRLAEIEDEITSMNEDGKWKNRVGQGAVHFVVSNR</sequence>
<dbReference type="PANTHER" id="PTHR11771">
    <property type="entry name" value="LIPOXYGENASE"/>
    <property type="match status" value="1"/>
</dbReference>
<dbReference type="PRINTS" id="PR00087">
    <property type="entry name" value="LIPOXYGENASE"/>
</dbReference>
<dbReference type="EMBL" id="JAHUZN010000008">
    <property type="protein sequence ID" value="KAG8487033.1"/>
    <property type="molecule type" value="Genomic_DNA"/>
</dbReference>
<keyword evidence="4" id="KW-0444">Lipid biosynthesis</keyword>
<reference evidence="6 7" key="1">
    <citation type="journal article" date="2021" name="bioRxiv">
        <title>The Gossypium anomalum genome as a resource for cotton improvement and evolutionary analysis of hybrid incompatibility.</title>
        <authorList>
            <person name="Grover C.E."/>
            <person name="Yuan D."/>
            <person name="Arick M.A."/>
            <person name="Miller E.R."/>
            <person name="Hu G."/>
            <person name="Peterson D.G."/>
            <person name="Wendel J.F."/>
            <person name="Udall J.A."/>
        </authorList>
    </citation>
    <scope>NUCLEOTIDE SEQUENCE [LARGE SCALE GENOMIC DNA]</scope>
    <source>
        <strain evidence="6">JFW-Udall</strain>
        <tissue evidence="6">Leaf</tissue>
    </source>
</reference>
<dbReference type="GO" id="GO:0031408">
    <property type="term" value="P:oxylipin biosynthetic process"/>
    <property type="evidence" value="ECO:0007669"/>
    <property type="project" value="UniProtKB-UniRule"/>
</dbReference>
<dbReference type="FunFam" id="3.10.450.60:FF:000002">
    <property type="entry name" value="Lipoxygenase"/>
    <property type="match status" value="1"/>
</dbReference>
<keyword evidence="2" id="KW-0223">Dioxygenase</keyword>
<dbReference type="AlphaFoldDB" id="A0A8J5YMU4"/>
<dbReference type="GO" id="GO:0046872">
    <property type="term" value="F:metal ion binding"/>
    <property type="evidence" value="ECO:0007669"/>
    <property type="project" value="UniProtKB-UniRule"/>
</dbReference>
<keyword evidence="4" id="KW-0925">Oxylipin biosynthesis</keyword>
<dbReference type="SUPFAM" id="SSF48484">
    <property type="entry name" value="Lipoxigenase"/>
    <property type="match status" value="1"/>
</dbReference>
<dbReference type="EC" id="1.13.11.-" evidence="4"/>
<comment type="function">
    <text evidence="4">Plant lipoxygenase may be involved in a number of diverse aspects of plant physiology including growth and development, pest resistance, and senescence or responses to wounding.</text>
</comment>
<dbReference type="UniPathway" id="UPA00382"/>
<dbReference type="InterPro" id="IPR001246">
    <property type="entry name" value="LipOase_plant"/>
</dbReference>
<proteinExistence type="inferred from homology"/>
<evidence type="ECO:0000259" key="5">
    <source>
        <dbReference type="PROSITE" id="PS51393"/>
    </source>
</evidence>
<comment type="similarity">
    <text evidence="4">Belongs to the lipoxygenase family.</text>
</comment>
<accession>A0A8J5YMU4</accession>
<dbReference type="PRINTS" id="PR00468">
    <property type="entry name" value="PLTLPOXGNASE"/>
</dbReference>
<dbReference type="Gene3D" id="3.10.450.60">
    <property type="match status" value="1"/>
</dbReference>
<keyword evidence="4" id="KW-0275">Fatty acid biosynthesis</keyword>
<feature type="domain" description="Lipoxygenase" evidence="5">
    <location>
        <begin position="1"/>
        <end position="562"/>
    </location>
</feature>
<gene>
    <name evidence="6" type="ORF">CXB51_020729</name>
</gene>
<evidence type="ECO:0000313" key="6">
    <source>
        <dbReference type="EMBL" id="KAG8487033.1"/>
    </source>
</evidence>
<dbReference type="InterPro" id="IPR000907">
    <property type="entry name" value="LipOase"/>
</dbReference>
<dbReference type="InterPro" id="IPR020834">
    <property type="entry name" value="LipOase_CS"/>
</dbReference>
<organism evidence="6 7">
    <name type="scientific">Gossypium anomalum</name>
    <dbReference type="NCBI Taxonomy" id="47600"/>
    <lineage>
        <taxon>Eukaryota</taxon>
        <taxon>Viridiplantae</taxon>
        <taxon>Streptophyta</taxon>
        <taxon>Embryophyta</taxon>
        <taxon>Tracheophyta</taxon>
        <taxon>Spermatophyta</taxon>
        <taxon>Magnoliopsida</taxon>
        <taxon>eudicotyledons</taxon>
        <taxon>Gunneridae</taxon>
        <taxon>Pentapetalae</taxon>
        <taxon>rosids</taxon>
        <taxon>malvids</taxon>
        <taxon>Malvales</taxon>
        <taxon>Malvaceae</taxon>
        <taxon>Malvoideae</taxon>
        <taxon>Gossypium</taxon>
    </lineage>
</organism>
<dbReference type="Pfam" id="PF00305">
    <property type="entry name" value="Lipoxygenase"/>
    <property type="match status" value="1"/>
</dbReference>
<comment type="pathway">
    <text evidence="4">Lipid metabolism; oxylipin biosynthesis.</text>
</comment>
<keyword evidence="1" id="KW-0479">Metal-binding</keyword>
<dbReference type="GO" id="GO:0016702">
    <property type="term" value="F:oxidoreductase activity, acting on single donors with incorporation of molecular oxygen, incorporation of two atoms of oxygen"/>
    <property type="evidence" value="ECO:0007669"/>
    <property type="project" value="InterPro"/>
</dbReference>
<dbReference type="InterPro" id="IPR027433">
    <property type="entry name" value="Lipoxygenase_dom_3"/>
</dbReference>
<keyword evidence="7" id="KW-1185">Reference proteome</keyword>
<keyword evidence="4" id="KW-0276">Fatty acid metabolism</keyword>
<keyword evidence="4" id="KW-0443">Lipid metabolism</keyword>
<dbReference type="PROSITE" id="PS51393">
    <property type="entry name" value="LIPOXYGENASE_3"/>
    <property type="match status" value="1"/>
</dbReference>
<evidence type="ECO:0000256" key="4">
    <source>
        <dbReference type="RuleBase" id="RU003975"/>
    </source>
</evidence>
<protein>
    <recommendedName>
        <fullName evidence="4">Lipoxygenase</fullName>
        <ecNumber evidence="4">1.13.11.-</ecNumber>
    </recommendedName>
</protein>
<evidence type="ECO:0000256" key="2">
    <source>
        <dbReference type="ARBA" id="ARBA00022964"/>
    </source>
</evidence>
<keyword evidence="3" id="KW-0560">Oxidoreductase</keyword>
<evidence type="ECO:0000313" key="7">
    <source>
        <dbReference type="Proteomes" id="UP000701853"/>
    </source>
</evidence>
<dbReference type="Gene3D" id="1.20.245.10">
    <property type="entry name" value="Lipoxygenase-1, Domain 5"/>
    <property type="match status" value="1"/>
</dbReference>
<dbReference type="OrthoDB" id="963404at2759"/>
<comment type="caution">
    <text evidence="6">The sequence shown here is derived from an EMBL/GenBank/DDBJ whole genome shotgun (WGS) entry which is preliminary data.</text>
</comment>